<dbReference type="Proteomes" id="UP000814128">
    <property type="component" value="Unassembled WGS sequence"/>
</dbReference>
<accession>A0ACB8QB11</accession>
<evidence type="ECO:0000313" key="2">
    <source>
        <dbReference type="Proteomes" id="UP000814128"/>
    </source>
</evidence>
<protein>
    <submittedName>
        <fullName evidence="1">Uncharacterized protein</fullName>
    </submittedName>
</protein>
<comment type="caution">
    <text evidence="1">The sequence shown here is derived from an EMBL/GenBank/DDBJ whole genome shotgun (WGS) entry which is preliminary data.</text>
</comment>
<gene>
    <name evidence="1" type="ORF">K488DRAFT_57368</name>
</gene>
<name>A0ACB8QB11_9AGAM</name>
<sequence>MTSAFFYGTLMHPKILKRVIGNDGSHLFICPAVLLGYTRHNVKDADYPGIVPYKRSKKLIGRELSFDEKSVRGTLVSGLTASDMHLLDVFEGNEYVREDVSVHPLSDFAPLAPNQTTPITEASFVPTAPPPLPAKEELPSPVSAGVYVWSNPLNELHPELWSFETFVRDNAWKWIGEGAEDNEDYKAVDDVRWEGRPTP</sequence>
<organism evidence="1 2">
    <name type="scientific">Vararia minispora EC-137</name>
    <dbReference type="NCBI Taxonomy" id="1314806"/>
    <lineage>
        <taxon>Eukaryota</taxon>
        <taxon>Fungi</taxon>
        <taxon>Dikarya</taxon>
        <taxon>Basidiomycota</taxon>
        <taxon>Agaricomycotina</taxon>
        <taxon>Agaricomycetes</taxon>
        <taxon>Russulales</taxon>
        <taxon>Lachnocladiaceae</taxon>
        <taxon>Vararia</taxon>
    </lineage>
</organism>
<dbReference type="EMBL" id="MU273707">
    <property type="protein sequence ID" value="KAI0028989.1"/>
    <property type="molecule type" value="Genomic_DNA"/>
</dbReference>
<keyword evidence="2" id="KW-1185">Reference proteome</keyword>
<proteinExistence type="predicted"/>
<reference evidence="1" key="1">
    <citation type="submission" date="2021-02" db="EMBL/GenBank/DDBJ databases">
        <authorList>
            <consortium name="DOE Joint Genome Institute"/>
            <person name="Ahrendt S."/>
            <person name="Looney B.P."/>
            <person name="Miyauchi S."/>
            <person name="Morin E."/>
            <person name="Drula E."/>
            <person name="Courty P.E."/>
            <person name="Chicoki N."/>
            <person name="Fauchery L."/>
            <person name="Kohler A."/>
            <person name="Kuo A."/>
            <person name="Labutti K."/>
            <person name="Pangilinan J."/>
            <person name="Lipzen A."/>
            <person name="Riley R."/>
            <person name="Andreopoulos W."/>
            <person name="He G."/>
            <person name="Johnson J."/>
            <person name="Barry K.W."/>
            <person name="Grigoriev I.V."/>
            <person name="Nagy L."/>
            <person name="Hibbett D."/>
            <person name="Henrissat B."/>
            <person name="Matheny P.B."/>
            <person name="Labbe J."/>
            <person name="Martin F."/>
        </authorList>
    </citation>
    <scope>NUCLEOTIDE SEQUENCE</scope>
    <source>
        <strain evidence="1">EC-137</strain>
    </source>
</reference>
<reference evidence="1" key="2">
    <citation type="journal article" date="2022" name="New Phytol.">
        <title>Evolutionary transition to the ectomycorrhizal habit in the genomes of a hyperdiverse lineage of mushroom-forming fungi.</title>
        <authorList>
            <person name="Looney B."/>
            <person name="Miyauchi S."/>
            <person name="Morin E."/>
            <person name="Drula E."/>
            <person name="Courty P.E."/>
            <person name="Kohler A."/>
            <person name="Kuo A."/>
            <person name="LaButti K."/>
            <person name="Pangilinan J."/>
            <person name="Lipzen A."/>
            <person name="Riley R."/>
            <person name="Andreopoulos W."/>
            <person name="He G."/>
            <person name="Johnson J."/>
            <person name="Nolan M."/>
            <person name="Tritt A."/>
            <person name="Barry K.W."/>
            <person name="Grigoriev I.V."/>
            <person name="Nagy L.G."/>
            <person name="Hibbett D."/>
            <person name="Henrissat B."/>
            <person name="Matheny P.B."/>
            <person name="Labbe J."/>
            <person name="Martin F.M."/>
        </authorList>
    </citation>
    <scope>NUCLEOTIDE SEQUENCE</scope>
    <source>
        <strain evidence="1">EC-137</strain>
    </source>
</reference>
<evidence type="ECO:0000313" key="1">
    <source>
        <dbReference type="EMBL" id="KAI0028989.1"/>
    </source>
</evidence>